<comment type="caution">
    <text evidence="6">Lacks conserved residue(s) required for the propagation of feature annotation.</text>
</comment>
<dbReference type="GO" id="GO:0016020">
    <property type="term" value="C:membrane"/>
    <property type="evidence" value="ECO:0007669"/>
    <property type="project" value="UniProtKB-SubCell"/>
</dbReference>
<evidence type="ECO:0000313" key="7">
    <source>
        <dbReference type="EMBL" id="TLS46262.1"/>
    </source>
</evidence>
<reference evidence="7 8" key="1">
    <citation type="submission" date="2019-05" db="EMBL/GenBank/DDBJ databases">
        <title>Streptomyces sp. NEAU-C151, a novel actinomycete isolated from soil.</title>
        <authorList>
            <person name="Han L."/>
            <person name="Jiang H."/>
        </authorList>
    </citation>
    <scope>NUCLEOTIDE SEQUENCE [LARGE SCALE GENOMIC DNA]</scope>
    <source>
        <strain evidence="7 8">NEAU-C151</strain>
    </source>
</reference>
<evidence type="ECO:0000313" key="8">
    <source>
        <dbReference type="Proteomes" id="UP000305906"/>
    </source>
</evidence>
<comment type="caution">
    <text evidence="7">The sequence shown here is derived from an EMBL/GenBank/DDBJ whole genome shotgun (WGS) entry which is preliminary data.</text>
</comment>
<feature type="transmembrane region" description="Helical" evidence="6">
    <location>
        <begin position="68"/>
        <end position="86"/>
    </location>
</feature>
<dbReference type="AlphaFoldDB" id="A0A5R9FQP2"/>
<dbReference type="InterPro" id="IPR001727">
    <property type="entry name" value="GDT1-like"/>
</dbReference>
<dbReference type="Pfam" id="PF01169">
    <property type="entry name" value="GDT1"/>
    <property type="match status" value="2"/>
</dbReference>
<dbReference type="SUPFAM" id="SSF103473">
    <property type="entry name" value="MFS general substrate transporter"/>
    <property type="match status" value="1"/>
</dbReference>
<dbReference type="Proteomes" id="UP000305906">
    <property type="component" value="Unassembled WGS sequence"/>
</dbReference>
<keyword evidence="4 6" id="KW-1133">Transmembrane helix</keyword>
<dbReference type="PANTHER" id="PTHR12608:SF1">
    <property type="entry name" value="TRANSMEMBRANE PROTEIN 165"/>
    <property type="match status" value="1"/>
</dbReference>
<evidence type="ECO:0000256" key="6">
    <source>
        <dbReference type="RuleBase" id="RU365102"/>
    </source>
</evidence>
<protein>
    <recommendedName>
        <fullName evidence="6">GDT1 family protein</fullName>
    </recommendedName>
</protein>
<accession>A0A5R9FQP2</accession>
<proteinExistence type="inferred from homology"/>
<organism evidence="7 8">
    <name type="scientific">Streptomyces montanus</name>
    <dbReference type="NCBI Taxonomy" id="2580423"/>
    <lineage>
        <taxon>Bacteria</taxon>
        <taxon>Bacillati</taxon>
        <taxon>Actinomycetota</taxon>
        <taxon>Actinomycetes</taxon>
        <taxon>Kitasatosporales</taxon>
        <taxon>Streptomycetaceae</taxon>
        <taxon>Streptomyces</taxon>
    </lineage>
</organism>
<evidence type="ECO:0000256" key="3">
    <source>
        <dbReference type="ARBA" id="ARBA00022692"/>
    </source>
</evidence>
<keyword evidence="8" id="KW-1185">Reference proteome</keyword>
<comment type="subcellular location">
    <subcellularLocation>
        <location evidence="1 6">Membrane</location>
        <topology evidence="1 6">Multi-pass membrane protein</topology>
    </subcellularLocation>
</comment>
<feature type="transmembrane region" description="Helical" evidence="6">
    <location>
        <begin position="153"/>
        <end position="173"/>
    </location>
</feature>
<dbReference type="InterPro" id="IPR036259">
    <property type="entry name" value="MFS_trans_sf"/>
</dbReference>
<feature type="transmembrane region" description="Helical" evidence="6">
    <location>
        <begin position="185"/>
        <end position="205"/>
    </location>
</feature>
<evidence type="ECO:0000256" key="1">
    <source>
        <dbReference type="ARBA" id="ARBA00004141"/>
    </source>
</evidence>
<evidence type="ECO:0000256" key="2">
    <source>
        <dbReference type="ARBA" id="ARBA00009190"/>
    </source>
</evidence>
<feature type="transmembrane region" description="Helical" evidence="6">
    <location>
        <begin position="40"/>
        <end position="61"/>
    </location>
</feature>
<name>A0A5R9FQP2_9ACTN</name>
<evidence type="ECO:0000256" key="5">
    <source>
        <dbReference type="ARBA" id="ARBA00023136"/>
    </source>
</evidence>
<keyword evidence="3 6" id="KW-0812">Transmembrane</keyword>
<dbReference type="EMBL" id="VBZC01000009">
    <property type="protein sequence ID" value="TLS46262.1"/>
    <property type="molecule type" value="Genomic_DNA"/>
</dbReference>
<sequence>MLDFTVLAITLGVVLPAELPDKTALAVLVLGARYRPSYVFAGAAAAFAVHVALALVAGGVLTLLPHRILQAVSGVLFLAGALLLFFNRDKGDDERDDERDDGKADDKAGAKASVGRSFWRISGLGFTLVLVAEFGDLTQILIINLAAHYDSPLSVGLGSLLGLWTVAALGVLGGHTLMKHVPFGLLTRIATAAMLALAATSWYAAIAG</sequence>
<dbReference type="PANTHER" id="PTHR12608">
    <property type="entry name" value="TRANSMEMBRANE PROTEIN HTP-1 RELATED"/>
    <property type="match status" value="1"/>
</dbReference>
<keyword evidence="5 6" id="KW-0472">Membrane</keyword>
<dbReference type="GO" id="GO:0046873">
    <property type="term" value="F:metal ion transmembrane transporter activity"/>
    <property type="evidence" value="ECO:0007669"/>
    <property type="project" value="InterPro"/>
</dbReference>
<dbReference type="RefSeq" id="WP_138044759.1">
    <property type="nucleotide sequence ID" value="NZ_VBZC01000009.1"/>
</dbReference>
<gene>
    <name evidence="7" type="ORF">FE633_09985</name>
</gene>
<evidence type="ECO:0000256" key="4">
    <source>
        <dbReference type="ARBA" id="ARBA00022989"/>
    </source>
</evidence>
<comment type="similarity">
    <text evidence="2 6">Belongs to the GDT1 family.</text>
</comment>